<sequence length="495" mass="57733">LKSRCLLRGIRLACDMVPNHTGLDSRWMRENPDYFLSLDYSPYPAYSFTGVDLCSDPAIGLFIEDHYFDRSDAAVVFKRLDRGSGEVRYVYHGNDGTDMPWNDTAQLNFLNPGLREEVIRTILKTARKFPIIRFDAAMTLTRKHYQRLWFPEPGKGGDIPTRAEHGLSAAEFARQMPEEFWREVVDRIKSELPDTLLLAEAFWMMEGYFVRTLGMHRVYNSAFMHMLKNEKNKDYRQLIKNTLEFDPQILKRYANFMNNPDEETAVVQFGKGDKYFGICTMMATLPGLPLFGHGQFEGFSEKYGMEYSKAYRAEQADKGLIEHHERVIVPLLHKRYLFSEVEHFRLYDLVSSRGEVNENVFVYSNSSDGEKALVIYNNSMTHASGWIKSSVPYILKGEGGKSLHRQDLAAALQIRNQENYFYLFKELTGGLEYLRRGSILYQDGLYLELDGYEYQVFFDFKEIMDNEEDHYLALDNYLKGQTLQNFRQKIQYDHL</sequence>
<comment type="caution">
    <text evidence="1">The sequence shown here is derived from an EMBL/GenBank/DDBJ whole genome shotgun (WGS) entry which is preliminary data.</text>
</comment>
<protein>
    <submittedName>
        <fullName evidence="1">Uncharacterized protein</fullName>
    </submittedName>
</protein>
<organism evidence="1">
    <name type="scientific">marine sediment metagenome</name>
    <dbReference type="NCBI Taxonomy" id="412755"/>
    <lineage>
        <taxon>unclassified sequences</taxon>
        <taxon>metagenomes</taxon>
        <taxon>ecological metagenomes</taxon>
    </lineage>
</organism>
<evidence type="ECO:0000313" key="1">
    <source>
        <dbReference type="EMBL" id="KKL23624.1"/>
    </source>
</evidence>
<dbReference type="Gene3D" id="3.20.20.80">
    <property type="entry name" value="Glycosidases"/>
    <property type="match status" value="2"/>
</dbReference>
<accession>A0A0F9BP27</accession>
<name>A0A0F9BP27_9ZZZZ</name>
<dbReference type="EMBL" id="LAZR01036906">
    <property type="protein sequence ID" value="KKL23624.1"/>
    <property type="molecule type" value="Genomic_DNA"/>
</dbReference>
<gene>
    <name evidence="1" type="ORF">LCGC14_2423520</name>
</gene>
<reference evidence="1" key="1">
    <citation type="journal article" date="2015" name="Nature">
        <title>Complex archaea that bridge the gap between prokaryotes and eukaryotes.</title>
        <authorList>
            <person name="Spang A."/>
            <person name="Saw J.H."/>
            <person name="Jorgensen S.L."/>
            <person name="Zaremba-Niedzwiedzka K."/>
            <person name="Martijn J."/>
            <person name="Lind A.E."/>
            <person name="van Eijk R."/>
            <person name="Schleper C."/>
            <person name="Guy L."/>
            <person name="Ettema T.J."/>
        </authorList>
    </citation>
    <scope>NUCLEOTIDE SEQUENCE</scope>
</reference>
<dbReference type="PANTHER" id="PTHR47786:SF2">
    <property type="entry name" value="GLYCOSYL HYDROLASE FAMILY 13 CATALYTIC DOMAIN-CONTAINING PROTEIN"/>
    <property type="match status" value="1"/>
</dbReference>
<proteinExistence type="predicted"/>
<dbReference type="AlphaFoldDB" id="A0A0F9BP27"/>
<dbReference type="InterPro" id="IPR017853">
    <property type="entry name" value="GH"/>
</dbReference>
<dbReference type="SUPFAM" id="SSF51445">
    <property type="entry name" value="(Trans)glycosidases"/>
    <property type="match status" value="1"/>
</dbReference>
<feature type="non-terminal residue" evidence="1">
    <location>
        <position position="1"/>
    </location>
</feature>
<dbReference type="PANTHER" id="PTHR47786">
    <property type="entry name" value="ALPHA-1,4-GLUCAN:MALTOSE-1-PHOSPHATE MALTOSYLTRANSFERASE"/>
    <property type="match status" value="1"/>
</dbReference>